<sequence>MQRLLEILVEFRQVISIDSGEKLPLDSSPLDDDWSFGIERVAHADNNMAILFEEIPYDDGDLHVGMAETAAIVTTRECDQDTPDNGYADDHPQVPVGLLLGRIREEGGEKAGDAR</sequence>
<dbReference type="Proteomes" id="UP000053244">
    <property type="component" value="Unassembled WGS sequence"/>
</dbReference>
<gene>
    <name evidence="1" type="ORF">ADL15_04200</name>
</gene>
<comment type="caution">
    <text evidence="1">The sequence shown here is derived from an EMBL/GenBank/DDBJ whole genome shotgun (WGS) entry which is preliminary data.</text>
</comment>
<reference evidence="1 2" key="1">
    <citation type="submission" date="2015-10" db="EMBL/GenBank/DDBJ databases">
        <authorList>
            <person name="Gilbert D.G."/>
        </authorList>
    </citation>
    <scope>NUCLEOTIDE SEQUENCE [LARGE SCALE GENOMIC DNA]</scope>
    <source>
        <strain evidence="1 2">NRRL B-16712</strain>
    </source>
</reference>
<accession>A0A0X3V9K4</accession>
<dbReference type="AlphaFoldDB" id="A0A0X3V9K4"/>
<name>A0A0X3V9K4_9ACTN</name>
<keyword evidence="2" id="KW-1185">Reference proteome</keyword>
<evidence type="ECO:0000313" key="1">
    <source>
        <dbReference type="EMBL" id="KUL41461.1"/>
    </source>
</evidence>
<protein>
    <submittedName>
        <fullName evidence="1">Uncharacterized protein</fullName>
    </submittedName>
</protein>
<organism evidence="1 2">
    <name type="scientific">Actinoplanes awajinensis subsp. mycoplanecinus</name>
    <dbReference type="NCBI Taxonomy" id="135947"/>
    <lineage>
        <taxon>Bacteria</taxon>
        <taxon>Bacillati</taxon>
        <taxon>Actinomycetota</taxon>
        <taxon>Actinomycetes</taxon>
        <taxon>Micromonosporales</taxon>
        <taxon>Micromonosporaceae</taxon>
        <taxon>Actinoplanes</taxon>
    </lineage>
</organism>
<evidence type="ECO:0000313" key="2">
    <source>
        <dbReference type="Proteomes" id="UP000053244"/>
    </source>
</evidence>
<proteinExistence type="predicted"/>
<dbReference type="EMBL" id="LLZH01000013">
    <property type="protein sequence ID" value="KUL41461.1"/>
    <property type="molecule type" value="Genomic_DNA"/>
</dbReference>